<sequence>MASCNGRRLTNIKSMADRGVKPDSAPGSFPDRKLQSLIQVNRAFGFRADSGCVRHLDVLCHSLSERQSG</sequence>
<protein>
    <submittedName>
        <fullName evidence="2">Uncharacterized protein</fullName>
    </submittedName>
</protein>
<dbReference type="EMBL" id="QRGA01000005">
    <property type="protein sequence ID" value="RDU99363.1"/>
    <property type="molecule type" value="Genomic_DNA"/>
</dbReference>
<accession>A0A3D8K1P9</accession>
<evidence type="ECO:0000256" key="1">
    <source>
        <dbReference type="SAM" id="MobiDB-lite"/>
    </source>
</evidence>
<evidence type="ECO:0000313" key="2">
    <source>
        <dbReference type="EMBL" id="RDU99363.1"/>
    </source>
</evidence>
<keyword evidence="3" id="KW-1185">Reference proteome</keyword>
<name>A0A3D8K1P9_9BURK</name>
<comment type="caution">
    <text evidence="2">The sequence shown here is derived from an EMBL/GenBank/DDBJ whole genome shotgun (WGS) entry which is preliminary data.</text>
</comment>
<feature type="region of interest" description="Disordered" evidence="1">
    <location>
        <begin position="1"/>
        <end position="31"/>
    </location>
</feature>
<reference evidence="2 3" key="1">
    <citation type="submission" date="2018-08" db="EMBL/GenBank/DDBJ databases">
        <title>Paraburkholderia sp. DHOM06 isolated from forest soil.</title>
        <authorList>
            <person name="Gao Z.-H."/>
            <person name="Qiu L.-H."/>
        </authorList>
    </citation>
    <scope>NUCLEOTIDE SEQUENCE [LARGE SCALE GENOMIC DNA]</scope>
    <source>
        <strain evidence="2 3">DHOM06</strain>
    </source>
</reference>
<dbReference type="AlphaFoldDB" id="A0A3D8K1P9"/>
<organism evidence="2 3">
    <name type="scientific">Trinickia dinghuensis</name>
    <dbReference type="NCBI Taxonomy" id="2291023"/>
    <lineage>
        <taxon>Bacteria</taxon>
        <taxon>Pseudomonadati</taxon>
        <taxon>Pseudomonadota</taxon>
        <taxon>Betaproteobacteria</taxon>
        <taxon>Burkholderiales</taxon>
        <taxon>Burkholderiaceae</taxon>
        <taxon>Trinickia</taxon>
    </lineage>
</organism>
<gene>
    <name evidence="2" type="ORF">DWV00_09680</name>
</gene>
<evidence type="ECO:0000313" key="3">
    <source>
        <dbReference type="Proteomes" id="UP000256838"/>
    </source>
</evidence>
<dbReference type="Proteomes" id="UP000256838">
    <property type="component" value="Unassembled WGS sequence"/>
</dbReference>
<proteinExistence type="predicted"/>